<dbReference type="GO" id="GO:0140078">
    <property type="term" value="F:class I DNA-(apurinic or apyrimidinic site) endonuclease activity"/>
    <property type="evidence" value="ECO:0007669"/>
    <property type="project" value="UniProtKB-EC"/>
</dbReference>
<evidence type="ECO:0000256" key="2">
    <source>
        <dbReference type="ARBA" id="ARBA00012720"/>
    </source>
</evidence>
<dbReference type="STRING" id="1618589.UX25_C0046G0007"/>
<dbReference type="SUPFAM" id="SSF48150">
    <property type="entry name" value="DNA-glycosylase"/>
    <property type="match status" value="1"/>
</dbReference>
<dbReference type="PANTHER" id="PTHR10242:SF2">
    <property type="entry name" value="N-GLYCOSYLASE_DNA LYASE"/>
    <property type="match status" value="1"/>
</dbReference>
<dbReference type="Gene3D" id="3.30.310.20">
    <property type="entry name" value="DNA-3-methyladenine glycosylase AlkA, N-terminal domain"/>
    <property type="match status" value="1"/>
</dbReference>
<evidence type="ECO:0000313" key="5">
    <source>
        <dbReference type="EMBL" id="KKU16048.1"/>
    </source>
</evidence>
<evidence type="ECO:0000313" key="6">
    <source>
        <dbReference type="Proteomes" id="UP000034922"/>
    </source>
</evidence>
<evidence type="ECO:0000256" key="3">
    <source>
        <dbReference type="ARBA" id="ARBA00044632"/>
    </source>
</evidence>
<accession>A0A0G1QE58</accession>
<dbReference type="AlphaFoldDB" id="A0A0G1QE58"/>
<reference evidence="5 6" key="1">
    <citation type="journal article" date="2015" name="Nature">
        <title>rRNA introns, odd ribosomes, and small enigmatic genomes across a large radiation of phyla.</title>
        <authorList>
            <person name="Brown C.T."/>
            <person name="Hug L.A."/>
            <person name="Thomas B.C."/>
            <person name="Sharon I."/>
            <person name="Castelle C.J."/>
            <person name="Singh A."/>
            <person name="Wilkins M.J."/>
            <person name="Williams K.H."/>
            <person name="Banfield J.F."/>
        </authorList>
    </citation>
    <scope>NUCLEOTIDE SEQUENCE [LARGE SCALE GENOMIC DNA]</scope>
</reference>
<feature type="domain" description="HhH-GPD" evidence="4">
    <location>
        <begin position="139"/>
        <end position="306"/>
    </location>
</feature>
<dbReference type="EMBL" id="LCLM01000046">
    <property type="protein sequence ID" value="KKU16048.1"/>
    <property type="molecule type" value="Genomic_DNA"/>
</dbReference>
<evidence type="ECO:0000259" key="4">
    <source>
        <dbReference type="SMART" id="SM00478"/>
    </source>
</evidence>
<dbReference type="InterPro" id="IPR037046">
    <property type="entry name" value="AlkA_N_sf"/>
</dbReference>
<dbReference type="InterPro" id="IPR052054">
    <property type="entry name" value="Oxidative_DNA_repair_enzyme"/>
</dbReference>
<dbReference type="Pfam" id="PF00730">
    <property type="entry name" value="HhH-GPD"/>
    <property type="match status" value="1"/>
</dbReference>
<dbReference type="Gene3D" id="1.10.340.30">
    <property type="entry name" value="Hypothetical protein, domain 2"/>
    <property type="match status" value="1"/>
</dbReference>
<gene>
    <name evidence="5" type="ORF">UX25_C0046G0007</name>
</gene>
<sequence length="319" mass="38186">MKLKEKYILEIIPTLPFHFNSTFYKPGHFPSNDTRWESGKRWQTMLWGGKRLGIIYKDGGSKKNPKVVAEIYSASPLTSEFLENLKNEIIWRFNLNLDLREFYKYIGNDPLLKSIIKKFYGLRPMSYSSLYEYLIIGIMLQNTVVRRSVSMLQSLFEKYGTLLEYDRVKLWCHWEPKVMATANEEELRALKVGYRAKSLIKVSEPFAQEEINEIELRNKSNEEQEKILLSLYGVGPQTLGYIMLDGLHHWDYIRNISPWEQKIYSRIFFNKELVPVDKMLRRFGKWGKWKGLAVHYVWEDIWWKRRNKHISWLEKLIRL</sequence>
<dbReference type="PANTHER" id="PTHR10242">
    <property type="entry name" value="8-OXOGUANINE DNA GLYCOSYLASE"/>
    <property type="match status" value="1"/>
</dbReference>
<evidence type="ECO:0000256" key="1">
    <source>
        <dbReference type="ARBA" id="ARBA00010679"/>
    </source>
</evidence>
<organism evidence="5 6">
    <name type="scientific">Candidatus Woesebacteria bacterium GW2011_GWC2_45_9</name>
    <dbReference type="NCBI Taxonomy" id="1618589"/>
    <lineage>
        <taxon>Bacteria</taxon>
        <taxon>Candidatus Woeseibacteriota</taxon>
    </lineage>
</organism>
<comment type="similarity">
    <text evidence="1">Belongs to the type-1 OGG1 family.</text>
</comment>
<name>A0A0G1QE58_9BACT</name>
<dbReference type="EC" id="4.2.99.18" evidence="2"/>
<protein>
    <recommendedName>
        <fullName evidence="2">DNA-(apurinic or apyrimidinic site) lyase</fullName>
        <ecNumber evidence="2">4.2.99.18</ecNumber>
    </recommendedName>
</protein>
<dbReference type="Proteomes" id="UP000034922">
    <property type="component" value="Unassembled WGS sequence"/>
</dbReference>
<dbReference type="GO" id="GO:0006284">
    <property type="term" value="P:base-excision repair"/>
    <property type="evidence" value="ECO:0007669"/>
    <property type="project" value="InterPro"/>
</dbReference>
<dbReference type="CDD" id="cd00056">
    <property type="entry name" value="ENDO3c"/>
    <property type="match status" value="1"/>
</dbReference>
<dbReference type="InterPro" id="IPR011257">
    <property type="entry name" value="DNA_glycosylase"/>
</dbReference>
<comment type="catalytic activity">
    <reaction evidence="3">
        <text>2'-deoxyribonucleotide-(2'-deoxyribose 5'-phosphate)-2'-deoxyribonucleotide-DNA = a 3'-end 2'-deoxyribonucleotide-(2,3-dehydro-2,3-deoxyribose 5'-phosphate)-DNA + a 5'-end 5'-phospho-2'-deoxyribonucleoside-DNA + H(+)</text>
        <dbReference type="Rhea" id="RHEA:66592"/>
        <dbReference type="Rhea" id="RHEA-COMP:13180"/>
        <dbReference type="Rhea" id="RHEA-COMP:16897"/>
        <dbReference type="Rhea" id="RHEA-COMP:17067"/>
        <dbReference type="ChEBI" id="CHEBI:15378"/>
        <dbReference type="ChEBI" id="CHEBI:136412"/>
        <dbReference type="ChEBI" id="CHEBI:157695"/>
        <dbReference type="ChEBI" id="CHEBI:167181"/>
        <dbReference type="EC" id="4.2.99.18"/>
    </reaction>
</comment>
<dbReference type="InterPro" id="IPR003265">
    <property type="entry name" value="HhH-GPD_domain"/>
</dbReference>
<comment type="caution">
    <text evidence="5">The sequence shown here is derived from an EMBL/GenBank/DDBJ whole genome shotgun (WGS) entry which is preliminary data.</text>
</comment>
<dbReference type="SMART" id="SM00478">
    <property type="entry name" value="ENDO3c"/>
    <property type="match status" value="1"/>
</dbReference>
<proteinExistence type="inferred from homology"/>